<proteinExistence type="predicted"/>
<dbReference type="AlphaFoldDB" id="A0A840NK92"/>
<sequence length="247" mass="23776">MKRSLTTVAAVLAGAGAVGFSGTAQAAPQFPAELPVDNGIAQTAFHGAGTLHGVQRTVGDVVRAPQALAAQAGEASGRTGEGNVIGDTLHDLSQAHTHPVNTQGATIPLGGVIPASKARAGATPIDGVTQAPATRGITDFVDTTGNAMLDLINQIPPEQLNANNNISAENGEPGAAGTAGQDGADGKPGGTSSAVNTPTTKPTTAGTPKGGLLDLSNAGGAVGKPLADGLTGTPLAGLAGLPQGGGA</sequence>
<organism evidence="3 4">
    <name type="scientific">Saccharopolyspora gloriosae</name>
    <dbReference type="NCBI Taxonomy" id="455344"/>
    <lineage>
        <taxon>Bacteria</taxon>
        <taxon>Bacillati</taxon>
        <taxon>Actinomycetota</taxon>
        <taxon>Actinomycetes</taxon>
        <taxon>Pseudonocardiales</taxon>
        <taxon>Pseudonocardiaceae</taxon>
        <taxon>Saccharopolyspora</taxon>
    </lineage>
</organism>
<evidence type="ECO:0000256" key="2">
    <source>
        <dbReference type="SAM" id="SignalP"/>
    </source>
</evidence>
<evidence type="ECO:0000256" key="1">
    <source>
        <dbReference type="SAM" id="MobiDB-lite"/>
    </source>
</evidence>
<dbReference type="RefSeq" id="WP_184483555.1">
    <property type="nucleotide sequence ID" value="NZ_JACHIV010000001.1"/>
</dbReference>
<dbReference type="EMBL" id="JACHIV010000001">
    <property type="protein sequence ID" value="MBB5072300.1"/>
    <property type="molecule type" value="Genomic_DNA"/>
</dbReference>
<feature type="signal peptide" evidence="2">
    <location>
        <begin position="1"/>
        <end position="26"/>
    </location>
</feature>
<keyword evidence="4" id="KW-1185">Reference proteome</keyword>
<gene>
    <name evidence="3" type="ORF">BJ969_005388</name>
</gene>
<evidence type="ECO:0000313" key="4">
    <source>
        <dbReference type="Proteomes" id="UP000580474"/>
    </source>
</evidence>
<feature type="region of interest" description="Disordered" evidence="1">
    <location>
        <begin position="161"/>
        <end position="212"/>
    </location>
</feature>
<protein>
    <submittedName>
        <fullName evidence="3">Uncharacterized protein</fullName>
    </submittedName>
</protein>
<keyword evidence="2" id="KW-0732">Signal</keyword>
<accession>A0A840NK92</accession>
<dbReference type="Proteomes" id="UP000580474">
    <property type="component" value="Unassembled WGS sequence"/>
</dbReference>
<name>A0A840NK92_9PSEU</name>
<reference evidence="3 4" key="1">
    <citation type="submission" date="2020-08" db="EMBL/GenBank/DDBJ databases">
        <title>Sequencing the genomes of 1000 actinobacteria strains.</title>
        <authorList>
            <person name="Klenk H.-P."/>
        </authorList>
    </citation>
    <scope>NUCLEOTIDE SEQUENCE [LARGE SCALE GENOMIC DNA]</scope>
    <source>
        <strain evidence="3 4">DSM 45582</strain>
    </source>
</reference>
<feature type="compositionally biased region" description="Low complexity" evidence="1">
    <location>
        <begin position="197"/>
        <end position="211"/>
    </location>
</feature>
<evidence type="ECO:0000313" key="3">
    <source>
        <dbReference type="EMBL" id="MBB5072300.1"/>
    </source>
</evidence>
<comment type="caution">
    <text evidence="3">The sequence shown here is derived from an EMBL/GenBank/DDBJ whole genome shotgun (WGS) entry which is preliminary data.</text>
</comment>
<feature type="chain" id="PRO_5032369528" evidence="2">
    <location>
        <begin position="27"/>
        <end position="247"/>
    </location>
</feature>